<proteinExistence type="predicted"/>
<evidence type="ECO:0000313" key="1">
    <source>
        <dbReference type="EMBL" id="THU85578.1"/>
    </source>
</evidence>
<gene>
    <name evidence="1" type="ORF">K435DRAFT_805770</name>
</gene>
<dbReference type="Proteomes" id="UP000297245">
    <property type="component" value="Unassembled WGS sequence"/>
</dbReference>
<accession>A0A4S8LBA3</accession>
<dbReference type="AlphaFoldDB" id="A0A4S8LBA3"/>
<dbReference type="EMBL" id="ML179539">
    <property type="protein sequence ID" value="THU85578.1"/>
    <property type="molecule type" value="Genomic_DNA"/>
</dbReference>
<organism evidence="1 2">
    <name type="scientific">Dendrothele bispora (strain CBS 962.96)</name>
    <dbReference type="NCBI Taxonomy" id="1314807"/>
    <lineage>
        <taxon>Eukaryota</taxon>
        <taxon>Fungi</taxon>
        <taxon>Dikarya</taxon>
        <taxon>Basidiomycota</taxon>
        <taxon>Agaricomycotina</taxon>
        <taxon>Agaricomycetes</taxon>
        <taxon>Agaricomycetidae</taxon>
        <taxon>Agaricales</taxon>
        <taxon>Agaricales incertae sedis</taxon>
        <taxon>Dendrothele</taxon>
    </lineage>
</organism>
<dbReference type="OrthoDB" id="10058185at2759"/>
<reference evidence="1 2" key="1">
    <citation type="journal article" date="2019" name="Nat. Ecol. Evol.">
        <title>Megaphylogeny resolves global patterns of mushroom evolution.</title>
        <authorList>
            <person name="Varga T."/>
            <person name="Krizsan K."/>
            <person name="Foldi C."/>
            <person name="Dima B."/>
            <person name="Sanchez-Garcia M."/>
            <person name="Sanchez-Ramirez S."/>
            <person name="Szollosi G.J."/>
            <person name="Szarkandi J.G."/>
            <person name="Papp V."/>
            <person name="Albert L."/>
            <person name="Andreopoulos W."/>
            <person name="Angelini C."/>
            <person name="Antonin V."/>
            <person name="Barry K.W."/>
            <person name="Bougher N.L."/>
            <person name="Buchanan P."/>
            <person name="Buyck B."/>
            <person name="Bense V."/>
            <person name="Catcheside P."/>
            <person name="Chovatia M."/>
            <person name="Cooper J."/>
            <person name="Damon W."/>
            <person name="Desjardin D."/>
            <person name="Finy P."/>
            <person name="Geml J."/>
            <person name="Haridas S."/>
            <person name="Hughes K."/>
            <person name="Justo A."/>
            <person name="Karasinski D."/>
            <person name="Kautmanova I."/>
            <person name="Kiss B."/>
            <person name="Kocsube S."/>
            <person name="Kotiranta H."/>
            <person name="LaButti K.M."/>
            <person name="Lechner B.E."/>
            <person name="Liimatainen K."/>
            <person name="Lipzen A."/>
            <person name="Lukacs Z."/>
            <person name="Mihaltcheva S."/>
            <person name="Morgado L.N."/>
            <person name="Niskanen T."/>
            <person name="Noordeloos M.E."/>
            <person name="Ohm R.A."/>
            <person name="Ortiz-Santana B."/>
            <person name="Ovrebo C."/>
            <person name="Racz N."/>
            <person name="Riley R."/>
            <person name="Savchenko A."/>
            <person name="Shiryaev A."/>
            <person name="Soop K."/>
            <person name="Spirin V."/>
            <person name="Szebenyi C."/>
            <person name="Tomsovsky M."/>
            <person name="Tulloss R.E."/>
            <person name="Uehling J."/>
            <person name="Grigoriev I.V."/>
            <person name="Vagvolgyi C."/>
            <person name="Papp T."/>
            <person name="Martin F.M."/>
            <person name="Miettinen O."/>
            <person name="Hibbett D.S."/>
            <person name="Nagy L.G."/>
        </authorList>
    </citation>
    <scope>NUCLEOTIDE SEQUENCE [LARGE SCALE GENOMIC DNA]</scope>
    <source>
        <strain evidence="1 2">CBS 962.96</strain>
    </source>
</reference>
<name>A0A4S8LBA3_DENBC</name>
<keyword evidence="2" id="KW-1185">Reference proteome</keyword>
<protein>
    <submittedName>
        <fullName evidence="1">Uncharacterized protein</fullName>
    </submittedName>
</protein>
<evidence type="ECO:0000313" key="2">
    <source>
        <dbReference type="Proteomes" id="UP000297245"/>
    </source>
</evidence>
<sequence>MKSKKQLLILHFEGLCFSLKDPDEVKKAALLLAQNFTLANSQSRVFEVNALGIYNACLSDSSSGPGNGVFGPGADTLCGAYPFITPPGASTFTGSIPIPLFAFSRFCYISEMFYDDL</sequence>